<dbReference type="OrthoDB" id="11984at10239"/>
<sequence>MFLRRIIGIVAPWIPLVIIAILANWAYDNAIESARKEGFDAGVSYQKETQKAVDFEEEKRRAYEKDTIERQYRSRIESLVADLNNYRATNDRLHNEIATVRKYLGDATGPQPDSKTTAQIARVLTELYSESVTEYRQVAEEAEKYRLAGEQCELQYDAMRNPRKER</sequence>
<reference evidence="3 4" key="1">
    <citation type="journal article" date="2015" name="Genome Announc.">
        <title>Complete Genome Sequences of Four Novel Escherichia coli Bacteriophages Belonging to New Phage Groups.</title>
        <authorList>
            <person name="Carstens A.B."/>
            <person name="Kot W."/>
            <person name="Hansen L.H."/>
        </authorList>
    </citation>
    <scope>NUCLEOTIDE SEQUENCE [LARGE SCALE GENOMIC DNA]</scope>
</reference>
<dbReference type="KEGG" id="vg:26645538"/>
<evidence type="ECO:0000313" key="4">
    <source>
        <dbReference type="Proteomes" id="UP000033025"/>
    </source>
</evidence>
<keyword evidence="2" id="KW-0812">Transmembrane</keyword>
<keyword evidence="2" id="KW-0472">Membrane</keyword>
<organism evidence="3 4">
    <name type="scientific">Enterobacteria phage JenK1</name>
    <dbReference type="NCBI Taxonomy" id="1610836"/>
    <lineage>
        <taxon>Viruses</taxon>
        <taxon>Duplodnaviria</taxon>
        <taxon>Heunggongvirae</taxon>
        <taxon>Uroviricota</taxon>
        <taxon>Caudoviricetes</taxon>
        <taxon>Queuovirinae</taxon>
        <taxon>Nonagvirus</taxon>
        <taxon>Nonagvirus JenK1</taxon>
    </lineage>
</organism>
<evidence type="ECO:0000256" key="2">
    <source>
        <dbReference type="SAM" id="Phobius"/>
    </source>
</evidence>
<reference evidence="4" key="2">
    <citation type="submission" date="2015-01" db="EMBL/GenBank/DDBJ databases">
        <title>Complete sequence of three novel 9g-like phages.</title>
        <authorList>
            <person name="Carstens A.B."/>
            <person name="Hansen L.H."/>
            <person name="Kot W."/>
        </authorList>
    </citation>
    <scope>NUCLEOTIDE SEQUENCE [LARGE SCALE GENOMIC DNA]</scope>
</reference>
<evidence type="ECO:0000313" key="3">
    <source>
        <dbReference type="EMBL" id="AKA61123.1"/>
    </source>
</evidence>
<dbReference type="EMBL" id="KP719134">
    <property type="protein sequence ID" value="AKA61123.1"/>
    <property type="molecule type" value="Genomic_DNA"/>
</dbReference>
<dbReference type="InterPro" id="IPR019659">
    <property type="entry name" value="DUF2514"/>
</dbReference>
<feature type="coiled-coil region" evidence="1">
    <location>
        <begin position="45"/>
        <end position="96"/>
    </location>
</feature>
<keyword evidence="1" id="KW-0175">Coiled coil</keyword>
<dbReference type="GeneID" id="26645538"/>
<dbReference type="RefSeq" id="YP_009219363.1">
    <property type="nucleotide sequence ID" value="NC_029021.1"/>
</dbReference>
<keyword evidence="2" id="KW-1133">Transmembrane helix</keyword>
<protein>
    <submittedName>
        <fullName evidence="3">Lysin</fullName>
    </submittedName>
</protein>
<dbReference type="Proteomes" id="UP000033025">
    <property type="component" value="Segment"/>
</dbReference>
<name>A0A0E3M1D2_9CAUD</name>
<dbReference type="Pfam" id="PF10721">
    <property type="entry name" value="DUF2514"/>
    <property type="match status" value="1"/>
</dbReference>
<feature type="transmembrane region" description="Helical" evidence="2">
    <location>
        <begin position="6"/>
        <end position="27"/>
    </location>
</feature>
<keyword evidence="4" id="KW-1185">Reference proteome</keyword>
<accession>A0A0E3M1D2</accession>
<evidence type="ECO:0000256" key="1">
    <source>
        <dbReference type="SAM" id="Coils"/>
    </source>
</evidence>
<proteinExistence type="predicted"/>